<feature type="compositionally biased region" description="Low complexity" evidence="1">
    <location>
        <begin position="313"/>
        <end position="347"/>
    </location>
</feature>
<feature type="domain" description="GLUG" evidence="2">
    <location>
        <begin position="543"/>
        <end position="565"/>
    </location>
</feature>
<dbReference type="Pfam" id="PF07581">
    <property type="entry name" value="Glug"/>
    <property type="match status" value="1"/>
</dbReference>
<evidence type="ECO:0000259" key="2">
    <source>
        <dbReference type="Pfam" id="PF07581"/>
    </source>
</evidence>
<reference evidence="3 4" key="1">
    <citation type="submission" date="2011-08" db="EMBL/GenBank/DDBJ databases">
        <title>The Genome Sequence of Clostridium hathewayi WAL-18680.</title>
        <authorList>
            <consortium name="The Broad Institute Genome Sequencing Platform"/>
            <person name="Earl A."/>
            <person name="Ward D."/>
            <person name="Feldgarden M."/>
            <person name="Gevers D."/>
            <person name="Finegold S.M."/>
            <person name="Summanen P.H."/>
            <person name="Molitoris D.R."/>
            <person name="Song M."/>
            <person name="Daigneault M."/>
            <person name="Allen-Vercoe E."/>
            <person name="Young S.K."/>
            <person name="Zeng Q."/>
            <person name="Gargeya S."/>
            <person name="Fitzgerald M."/>
            <person name="Haas B."/>
            <person name="Abouelleil A."/>
            <person name="Alvarado L."/>
            <person name="Arachchi H.M."/>
            <person name="Berlin A."/>
            <person name="Brown A."/>
            <person name="Chapman S.B."/>
            <person name="Chen Z."/>
            <person name="Dunbar C."/>
            <person name="Freedman E."/>
            <person name="Gearin G."/>
            <person name="Gellesch M."/>
            <person name="Goldberg J."/>
            <person name="Griggs A."/>
            <person name="Gujja S."/>
            <person name="Heiman D."/>
            <person name="Howarth C."/>
            <person name="Larson L."/>
            <person name="Lui A."/>
            <person name="MacDonald P.J.P."/>
            <person name="Montmayeur A."/>
            <person name="Murphy C."/>
            <person name="Neiman D."/>
            <person name="Pearson M."/>
            <person name="Priest M."/>
            <person name="Roberts A."/>
            <person name="Saif S."/>
            <person name="Shea T."/>
            <person name="Shenoy N."/>
            <person name="Sisk P."/>
            <person name="Stolte C."/>
            <person name="Sykes S."/>
            <person name="Wortman J."/>
            <person name="Nusbaum C."/>
            <person name="Birren B."/>
        </authorList>
    </citation>
    <scope>NUCLEOTIDE SEQUENCE [LARGE SCALE GENOMIC DNA]</scope>
    <source>
        <strain evidence="3 4">WAL-18680</strain>
    </source>
</reference>
<evidence type="ECO:0000313" key="4">
    <source>
        <dbReference type="Proteomes" id="UP000005384"/>
    </source>
</evidence>
<proteinExistence type="predicted"/>
<evidence type="ECO:0000313" key="3">
    <source>
        <dbReference type="EMBL" id="EHI61260.1"/>
    </source>
</evidence>
<feature type="region of interest" description="Disordered" evidence="1">
    <location>
        <begin position="187"/>
        <end position="408"/>
    </location>
</feature>
<dbReference type="PATRIC" id="fig|742737.3.peg.872"/>
<evidence type="ECO:0000256" key="1">
    <source>
        <dbReference type="SAM" id="MobiDB-lite"/>
    </source>
</evidence>
<protein>
    <recommendedName>
        <fullName evidence="2">GLUG domain-containing protein</fullName>
    </recommendedName>
</protein>
<dbReference type="HOGENOM" id="CLU_000217_0_0_9"/>
<feature type="region of interest" description="Disordered" evidence="1">
    <location>
        <begin position="442"/>
        <end position="492"/>
    </location>
</feature>
<dbReference type="EMBL" id="ADLN01000006">
    <property type="protein sequence ID" value="EHI61260.1"/>
    <property type="molecule type" value="Genomic_DNA"/>
</dbReference>
<dbReference type="Gene3D" id="2.160.20.110">
    <property type="match status" value="2"/>
</dbReference>
<sequence>MSRFILHTKTGKREYRKYLATGTACLILAFVAGYMIHSIGTARAKSRELVLLYTEEEFAQYLLDTESEEYNLNGRYQLEEDLDLSWLEYSIGTNIEPFTGSLDGNGHMISGLGRPLFGVVEDAEIENLFLSEAEILSPFTYSDGEHYVDGYGALAAYAIDSRIADCGMNGEIYTASPSEAEYLLEKGNTEEDEEQKGPGMAESTAVSETSEEIGPGLTEEEKGKNEGDTGIEAGPGYESESGEGMESESSATDESSTDGEKGPAGETSASEESSSEEAGNTGGAAGEGTDNSEGASDSEESGETENGGGSGNTEGTNSSESTGSTDGESVEETNNGNASGSTGGESNLESEGKGETPSSGVSEGTGGNDGVAGNTNESNNSGTEGTAAGQIEANQPLPESGGTSDGTVAANISETVGYQAISRRQLMLKLPVMVDANTESIQDSIQSASPSDATPPDAQGPAGSDAPSDSGGQNSQIDESDMTFDEPEESIEYIGNPDGDIYILVTAERVTVGGLIAETSGETLISNSFTLATISSALGDIETYTGGFVGITGHDTRIENSYASGLADSDDITGGFTAIHNGFIQNSYSAMIIGESGNIRAAFCATGEGQLDGCVYDIQMACTDEIFSLAEELPDEDGERLKGLHTSRMTGANPEILGTWYTTEGAYPQIESFALSDQETITSASKVSAIALSLPEDRSLADAVTDGELILPAEIDGQTIDWEADGSIRIDENNQILVESGSVPETENNNQTNTAAR</sequence>
<comment type="caution">
    <text evidence="3">The sequence shown here is derived from an EMBL/GenBank/DDBJ whole genome shotgun (WGS) entry which is preliminary data.</text>
</comment>
<gene>
    <name evidence="3" type="ORF">HMPREF9473_00875</name>
</gene>
<dbReference type="RefSeq" id="WP_006778861.1">
    <property type="nucleotide sequence ID" value="NZ_CP040506.1"/>
</dbReference>
<keyword evidence="4" id="KW-1185">Reference proteome</keyword>
<dbReference type="AlphaFoldDB" id="G5IBF3"/>
<dbReference type="OrthoDB" id="1947361at2"/>
<name>G5IBF3_9FIRM</name>
<feature type="compositionally biased region" description="Polar residues" evidence="1">
    <location>
        <begin position="373"/>
        <end position="384"/>
    </location>
</feature>
<feature type="compositionally biased region" description="Acidic residues" evidence="1">
    <location>
        <begin position="478"/>
        <end position="491"/>
    </location>
</feature>
<organism evidence="3 4">
    <name type="scientific">Hungatella hathewayi WAL-18680</name>
    <dbReference type="NCBI Taxonomy" id="742737"/>
    <lineage>
        <taxon>Bacteria</taxon>
        <taxon>Bacillati</taxon>
        <taxon>Bacillota</taxon>
        <taxon>Clostridia</taxon>
        <taxon>Lachnospirales</taxon>
        <taxon>Lachnospiraceae</taxon>
        <taxon>Hungatella</taxon>
    </lineage>
</organism>
<feature type="compositionally biased region" description="Polar residues" evidence="1">
    <location>
        <begin position="442"/>
        <end position="452"/>
    </location>
</feature>
<dbReference type="Proteomes" id="UP000005384">
    <property type="component" value="Unassembled WGS sequence"/>
</dbReference>
<feature type="compositionally biased region" description="Low complexity" evidence="1">
    <location>
        <begin position="264"/>
        <end position="279"/>
    </location>
</feature>
<dbReference type="InterPro" id="IPR011493">
    <property type="entry name" value="GLUG"/>
</dbReference>
<accession>G5IBF3</accession>